<organism evidence="1 2">
    <name type="scientific">Nezara viridula</name>
    <name type="common">Southern green stink bug</name>
    <name type="synonym">Cimex viridulus</name>
    <dbReference type="NCBI Taxonomy" id="85310"/>
    <lineage>
        <taxon>Eukaryota</taxon>
        <taxon>Metazoa</taxon>
        <taxon>Ecdysozoa</taxon>
        <taxon>Arthropoda</taxon>
        <taxon>Hexapoda</taxon>
        <taxon>Insecta</taxon>
        <taxon>Pterygota</taxon>
        <taxon>Neoptera</taxon>
        <taxon>Paraneoptera</taxon>
        <taxon>Hemiptera</taxon>
        <taxon>Heteroptera</taxon>
        <taxon>Panheteroptera</taxon>
        <taxon>Pentatomomorpha</taxon>
        <taxon>Pentatomoidea</taxon>
        <taxon>Pentatomidae</taxon>
        <taxon>Pentatominae</taxon>
        <taxon>Nezara</taxon>
    </lineage>
</organism>
<keyword evidence="2" id="KW-1185">Reference proteome</keyword>
<evidence type="ECO:0000313" key="2">
    <source>
        <dbReference type="Proteomes" id="UP001152798"/>
    </source>
</evidence>
<gene>
    <name evidence="1" type="ORF">NEZAVI_LOCUS13629</name>
</gene>
<sequence>MHHGELCNTYRTRSGVETLNGYICNSSETEVDSRSWPIGRRVLTSSPRPLCRQLPGTGGTSSLIELQLKRVRDRQLVQLGGRTELLQAQEIHSNQTII</sequence>
<dbReference type="EMBL" id="OV725082">
    <property type="protein sequence ID" value="CAH1405404.1"/>
    <property type="molecule type" value="Genomic_DNA"/>
</dbReference>
<dbReference type="Proteomes" id="UP001152798">
    <property type="component" value="Chromosome 6"/>
</dbReference>
<accession>A0A9P0HNK6</accession>
<proteinExistence type="predicted"/>
<reference evidence="1" key="1">
    <citation type="submission" date="2022-01" db="EMBL/GenBank/DDBJ databases">
        <authorList>
            <person name="King R."/>
        </authorList>
    </citation>
    <scope>NUCLEOTIDE SEQUENCE</scope>
</reference>
<evidence type="ECO:0000313" key="1">
    <source>
        <dbReference type="EMBL" id="CAH1405404.1"/>
    </source>
</evidence>
<name>A0A9P0HNK6_NEZVI</name>
<protein>
    <submittedName>
        <fullName evidence="1">Uncharacterized protein</fullName>
    </submittedName>
</protein>
<dbReference type="AlphaFoldDB" id="A0A9P0HNK6"/>